<dbReference type="AlphaFoldDB" id="A0A067PQ69"/>
<feature type="transmembrane region" description="Helical" evidence="3">
    <location>
        <begin position="308"/>
        <end position="328"/>
    </location>
</feature>
<dbReference type="InterPro" id="IPR036322">
    <property type="entry name" value="WD40_repeat_dom_sf"/>
</dbReference>
<dbReference type="HOGENOM" id="CLU_291520_0_0_1"/>
<keyword evidence="3" id="KW-1133">Transmembrane helix</keyword>
<evidence type="ECO:0000313" key="5">
    <source>
        <dbReference type="Proteomes" id="UP000027265"/>
    </source>
</evidence>
<feature type="compositionally biased region" description="Basic and acidic residues" evidence="2">
    <location>
        <begin position="1031"/>
        <end position="1047"/>
    </location>
</feature>
<evidence type="ECO:0000256" key="1">
    <source>
        <dbReference type="PROSITE-ProRule" id="PRU00221"/>
    </source>
</evidence>
<protein>
    <submittedName>
        <fullName evidence="4">Uncharacterized protein</fullName>
    </submittedName>
</protein>
<accession>A0A067PQ69</accession>
<keyword evidence="5" id="KW-1185">Reference proteome</keyword>
<proteinExistence type="predicted"/>
<dbReference type="EMBL" id="KL197720">
    <property type="protein sequence ID" value="KDQ56958.1"/>
    <property type="molecule type" value="Genomic_DNA"/>
</dbReference>
<dbReference type="OrthoDB" id="972532at2759"/>
<dbReference type="STRING" id="933084.A0A067PQ69"/>
<evidence type="ECO:0000313" key="4">
    <source>
        <dbReference type="EMBL" id="KDQ56958.1"/>
    </source>
</evidence>
<dbReference type="Pfam" id="PF00400">
    <property type="entry name" value="WD40"/>
    <property type="match status" value="1"/>
</dbReference>
<dbReference type="Proteomes" id="UP000027265">
    <property type="component" value="Unassembled WGS sequence"/>
</dbReference>
<dbReference type="PROSITE" id="PS50294">
    <property type="entry name" value="WD_REPEATS_REGION"/>
    <property type="match status" value="1"/>
</dbReference>
<gene>
    <name evidence="4" type="ORF">JAAARDRAFT_78863</name>
</gene>
<sequence length="1047" mass="117294">MSAEGINNGEKGTHMLYPSALLPSGSRTQKARLGLLNYASFTPIPNIHLEILARRSGWEISITHYEQREACGYTGVPEFRQTEVLAHCRSLEALDKELATLANDALRMGSGAQIYRYSRRLRRALDQVMFFFHLNAAELFHFSQSARPDPADRPQFLTANSQEAVWEKLKDPCPSPLSTYVDGESASRILSGFADDLYAFFVCLDEFQAYHDDEEVNYALRCYEKDLKYWASFLQYNEDPDDSDPAVRRLLHDLTADLGDHAQSLAACLQFFITSGGYFYVPSNLWHYSHLAGVPAIRFAQTHAAQNMLSISTIATFLSAVTATTLQFSYPSTKTISNNVVNGCWFTSLVFSIGAAINGVLGMTWRQAIYCSPGSVPLWFLIWIRHSPLIFLMISVACFSTGLVFFTYSSSQHIAVRIVTTTTTGFAGVGLVMVASWFVLERWMFKRHKGHKLLLEELNDMWRKFTRLIGLRWTSRFLLSRLEAFGLVASDRFWIIMADMSRLLSLRRNDGILPAISQPQSTPGRQSNFGFAAALRGTVRLASAFLNPSNHPHQTPSRQRSTDSADTAIIRPGQQWIQSSTESPSGPMCLRRISPFDGMIRELKFSHNGKLLTVSSRRKAVVLQAGELNRRTPYQELPSSESIRQADWSGDLVLTRGKRSVRIWSAGDGQWSSRKFERFRQVEFVTPFPEGYAFLSVEGGDVTRLDINGSVQAIYHIDGIQMQRVVVVGDRPLFIGIGELGETRDGRQPMKCKPGSEIIVYDMEKGRIETQVLVDNVLRNPCVFSRRYSALGGSPYAFRTINGYSAPEEVLALSTVSLPELIRPFLGGCLHLWNIEGRPVQHAVASGLSGHVTCVDWSPISDSMFATATNDGNVTIWDWSIVAEEPAGFSPEEMENSPYILAEESESKATVTALCGKEKLSEGAMRTLLQRSSVVPILGPRRSKWGDMTRSIEVGLQRHREEMGLVNIRHWRQRTVVGRQFTKDTIIDFCSKLSNTHWKKASKILRRNNIDSRGLDGSWGPMLSTTDAGDGESKRDPRLKSPNKEGA</sequence>
<evidence type="ECO:0000256" key="2">
    <source>
        <dbReference type="SAM" id="MobiDB-lite"/>
    </source>
</evidence>
<keyword evidence="3" id="KW-0812">Transmembrane</keyword>
<dbReference type="Gene3D" id="2.130.10.10">
    <property type="entry name" value="YVTN repeat-like/Quinoprotein amine dehydrogenase"/>
    <property type="match status" value="1"/>
</dbReference>
<reference evidence="5" key="1">
    <citation type="journal article" date="2014" name="Proc. Natl. Acad. Sci. U.S.A.">
        <title>Extensive sampling of basidiomycete genomes demonstrates inadequacy of the white-rot/brown-rot paradigm for wood decay fungi.</title>
        <authorList>
            <person name="Riley R."/>
            <person name="Salamov A.A."/>
            <person name="Brown D.W."/>
            <person name="Nagy L.G."/>
            <person name="Floudas D."/>
            <person name="Held B.W."/>
            <person name="Levasseur A."/>
            <person name="Lombard V."/>
            <person name="Morin E."/>
            <person name="Otillar R."/>
            <person name="Lindquist E.A."/>
            <person name="Sun H."/>
            <person name="LaButti K.M."/>
            <person name="Schmutz J."/>
            <person name="Jabbour D."/>
            <person name="Luo H."/>
            <person name="Baker S.E."/>
            <person name="Pisabarro A.G."/>
            <person name="Walton J.D."/>
            <person name="Blanchette R.A."/>
            <person name="Henrissat B."/>
            <person name="Martin F."/>
            <person name="Cullen D."/>
            <person name="Hibbett D.S."/>
            <person name="Grigoriev I.V."/>
        </authorList>
    </citation>
    <scope>NUCLEOTIDE SEQUENCE [LARGE SCALE GENOMIC DNA]</scope>
    <source>
        <strain evidence="5">MUCL 33604</strain>
    </source>
</reference>
<organism evidence="4 5">
    <name type="scientific">Jaapia argillacea MUCL 33604</name>
    <dbReference type="NCBI Taxonomy" id="933084"/>
    <lineage>
        <taxon>Eukaryota</taxon>
        <taxon>Fungi</taxon>
        <taxon>Dikarya</taxon>
        <taxon>Basidiomycota</taxon>
        <taxon>Agaricomycotina</taxon>
        <taxon>Agaricomycetes</taxon>
        <taxon>Agaricomycetidae</taxon>
        <taxon>Jaapiales</taxon>
        <taxon>Jaapiaceae</taxon>
        <taxon>Jaapia</taxon>
    </lineage>
</organism>
<dbReference type="SMART" id="SM00320">
    <property type="entry name" value="WD40"/>
    <property type="match status" value="3"/>
</dbReference>
<feature type="transmembrane region" description="Helical" evidence="3">
    <location>
        <begin position="340"/>
        <end position="361"/>
    </location>
</feature>
<feature type="transmembrane region" description="Helical" evidence="3">
    <location>
        <begin position="389"/>
        <end position="408"/>
    </location>
</feature>
<feature type="transmembrane region" description="Helical" evidence="3">
    <location>
        <begin position="414"/>
        <end position="440"/>
    </location>
</feature>
<feature type="region of interest" description="Disordered" evidence="2">
    <location>
        <begin position="1016"/>
        <end position="1047"/>
    </location>
</feature>
<dbReference type="InterPro" id="IPR015943">
    <property type="entry name" value="WD40/YVTN_repeat-like_dom_sf"/>
</dbReference>
<feature type="repeat" description="WD" evidence="1">
    <location>
        <begin position="845"/>
        <end position="878"/>
    </location>
</feature>
<dbReference type="InParanoid" id="A0A067PQ69"/>
<name>A0A067PQ69_9AGAM</name>
<keyword evidence="1" id="KW-0853">WD repeat</keyword>
<dbReference type="PROSITE" id="PS50082">
    <property type="entry name" value="WD_REPEATS_2"/>
    <property type="match status" value="1"/>
</dbReference>
<evidence type="ECO:0000256" key="3">
    <source>
        <dbReference type="SAM" id="Phobius"/>
    </source>
</evidence>
<keyword evidence="3" id="KW-0472">Membrane</keyword>
<dbReference type="SUPFAM" id="SSF50978">
    <property type="entry name" value="WD40 repeat-like"/>
    <property type="match status" value="1"/>
</dbReference>
<dbReference type="InterPro" id="IPR001680">
    <property type="entry name" value="WD40_rpt"/>
</dbReference>